<protein>
    <submittedName>
        <fullName evidence="1">Uncharacterized protein</fullName>
    </submittedName>
</protein>
<accession>A0A0C3PDJ0</accession>
<dbReference type="Proteomes" id="UP000054217">
    <property type="component" value="Unassembled WGS sequence"/>
</dbReference>
<dbReference type="AlphaFoldDB" id="A0A0C3PDJ0"/>
<evidence type="ECO:0000313" key="2">
    <source>
        <dbReference type="Proteomes" id="UP000054217"/>
    </source>
</evidence>
<sequence>MLHWIRTLLPSIASQSLNAQSSQEDPSSKTPKQLHDTLYGAGIETLFSVEGLRQPLDTLLDGLSHVCTDHGLSLLPCLFSAHLCAVNRHRTTLSPSPSGSASPALAIREALRADAMEVRESCWAVFLRDALTVNSRAQMADA</sequence>
<reference evidence="2" key="2">
    <citation type="submission" date="2015-01" db="EMBL/GenBank/DDBJ databases">
        <title>Evolutionary Origins and Diversification of the Mycorrhizal Mutualists.</title>
        <authorList>
            <consortium name="DOE Joint Genome Institute"/>
            <consortium name="Mycorrhizal Genomics Consortium"/>
            <person name="Kohler A."/>
            <person name="Kuo A."/>
            <person name="Nagy L.G."/>
            <person name="Floudas D."/>
            <person name="Copeland A."/>
            <person name="Barry K.W."/>
            <person name="Cichocki N."/>
            <person name="Veneault-Fourrey C."/>
            <person name="LaButti K."/>
            <person name="Lindquist E.A."/>
            <person name="Lipzen A."/>
            <person name="Lundell T."/>
            <person name="Morin E."/>
            <person name="Murat C."/>
            <person name="Riley R."/>
            <person name="Ohm R."/>
            <person name="Sun H."/>
            <person name="Tunlid A."/>
            <person name="Henrissat B."/>
            <person name="Grigoriev I.V."/>
            <person name="Hibbett D.S."/>
            <person name="Martin F."/>
        </authorList>
    </citation>
    <scope>NUCLEOTIDE SEQUENCE [LARGE SCALE GENOMIC DNA]</scope>
    <source>
        <strain evidence="2">Marx 270</strain>
    </source>
</reference>
<dbReference type="STRING" id="870435.A0A0C3PDJ0"/>
<reference evidence="1 2" key="1">
    <citation type="submission" date="2014-04" db="EMBL/GenBank/DDBJ databases">
        <authorList>
            <consortium name="DOE Joint Genome Institute"/>
            <person name="Kuo A."/>
            <person name="Kohler A."/>
            <person name="Costa M.D."/>
            <person name="Nagy L.G."/>
            <person name="Floudas D."/>
            <person name="Copeland A."/>
            <person name="Barry K.W."/>
            <person name="Cichocki N."/>
            <person name="Veneault-Fourrey C."/>
            <person name="LaButti K."/>
            <person name="Lindquist E.A."/>
            <person name="Lipzen A."/>
            <person name="Lundell T."/>
            <person name="Morin E."/>
            <person name="Murat C."/>
            <person name="Sun H."/>
            <person name="Tunlid A."/>
            <person name="Henrissat B."/>
            <person name="Grigoriev I.V."/>
            <person name="Hibbett D.S."/>
            <person name="Martin F."/>
            <person name="Nordberg H.P."/>
            <person name="Cantor M.N."/>
            <person name="Hua S.X."/>
        </authorList>
    </citation>
    <scope>NUCLEOTIDE SEQUENCE [LARGE SCALE GENOMIC DNA]</scope>
    <source>
        <strain evidence="1 2">Marx 270</strain>
    </source>
</reference>
<dbReference type="HOGENOM" id="CLU_1816572_0_0_1"/>
<dbReference type="OrthoDB" id="10455551at2759"/>
<dbReference type="InParanoid" id="A0A0C3PDJ0"/>
<gene>
    <name evidence="1" type="ORF">M404DRAFT_499963</name>
</gene>
<dbReference type="EMBL" id="KN831964">
    <property type="protein sequence ID" value="KIO06226.1"/>
    <property type="molecule type" value="Genomic_DNA"/>
</dbReference>
<name>A0A0C3PDJ0_PISTI</name>
<evidence type="ECO:0000313" key="1">
    <source>
        <dbReference type="EMBL" id="KIO06226.1"/>
    </source>
</evidence>
<proteinExistence type="predicted"/>
<organism evidence="1 2">
    <name type="scientific">Pisolithus tinctorius Marx 270</name>
    <dbReference type="NCBI Taxonomy" id="870435"/>
    <lineage>
        <taxon>Eukaryota</taxon>
        <taxon>Fungi</taxon>
        <taxon>Dikarya</taxon>
        <taxon>Basidiomycota</taxon>
        <taxon>Agaricomycotina</taxon>
        <taxon>Agaricomycetes</taxon>
        <taxon>Agaricomycetidae</taxon>
        <taxon>Boletales</taxon>
        <taxon>Sclerodermatineae</taxon>
        <taxon>Pisolithaceae</taxon>
        <taxon>Pisolithus</taxon>
    </lineage>
</organism>
<keyword evidence="2" id="KW-1185">Reference proteome</keyword>